<reference evidence="1 2" key="1">
    <citation type="journal article" date="2012" name="Genome Biol.">
        <title>Genome and low-iron response of an oceanic diatom adapted to chronic iron limitation.</title>
        <authorList>
            <person name="Lommer M."/>
            <person name="Specht M."/>
            <person name="Roy A.S."/>
            <person name="Kraemer L."/>
            <person name="Andreson R."/>
            <person name="Gutowska M.A."/>
            <person name="Wolf J."/>
            <person name="Bergner S.V."/>
            <person name="Schilhabel M.B."/>
            <person name="Klostermeier U.C."/>
            <person name="Beiko R.G."/>
            <person name="Rosenstiel P."/>
            <person name="Hippler M."/>
            <person name="Laroche J."/>
        </authorList>
    </citation>
    <scope>NUCLEOTIDE SEQUENCE [LARGE SCALE GENOMIC DNA]</scope>
    <source>
        <strain evidence="1 2">CCMP1005</strain>
    </source>
</reference>
<evidence type="ECO:0000313" key="1">
    <source>
        <dbReference type="EMBL" id="EJK51743.1"/>
    </source>
</evidence>
<dbReference type="EMBL" id="AGNL01041095">
    <property type="protein sequence ID" value="EJK51743.1"/>
    <property type="molecule type" value="Genomic_DNA"/>
</dbReference>
<organism evidence="1 2">
    <name type="scientific">Thalassiosira oceanica</name>
    <name type="common">Marine diatom</name>
    <dbReference type="NCBI Taxonomy" id="159749"/>
    <lineage>
        <taxon>Eukaryota</taxon>
        <taxon>Sar</taxon>
        <taxon>Stramenopiles</taxon>
        <taxon>Ochrophyta</taxon>
        <taxon>Bacillariophyta</taxon>
        <taxon>Coscinodiscophyceae</taxon>
        <taxon>Thalassiosirophycidae</taxon>
        <taxon>Thalassiosirales</taxon>
        <taxon>Thalassiosiraceae</taxon>
        <taxon>Thalassiosira</taxon>
    </lineage>
</organism>
<dbReference type="AlphaFoldDB" id="K0RDG5"/>
<gene>
    <name evidence="1" type="ORF">THAOC_29060</name>
</gene>
<evidence type="ECO:0000313" key="2">
    <source>
        <dbReference type="Proteomes" id="UP000266841"/>
    </source>
</evidence>
<accession>K0RDG5</accession>
<feature type="non-terminal residue" evidence="1">
    <location>
        <position position="1"/>
    </location>
</feature>
<keyword evidence="2" id="KW-1185">Reference proteome</keyword>
<dbReference type="Proteomes" id="UP000266841">
    <property type="component" value="Unassembled WGS sequence"/>
</dbReference>
<sequence>RRLSRGPHAAFGPRGQGVEKLKDFSELLINPIDLEE</sequence>
<comment type="caution">
    <text evidence="1">The sequence shown here is derived from an EMBL/GenBank/DDBJ whole genome shotgun (WGS) entry which is preliminary data.</text>
</comment>
<protein>
    <submittedName>
        <fullName evidence="1">Uncharacterized protein</fullName>
    </submittedName>
</protein>
<proteinExistence type="predicted"/>
<name>K0RDG5_THAOC</name>